<dbReference type="PRINTS" id="PR00420">
    <property type="entry name" value="RNGMNOXGNASE"/>
</dbReference>
<dbReference type="InterPro" id="IPR036188">
    <property type="entry name" value="FAD/NAD-bd_sf"/>
</dbReference>
<keyword evidence="4" id="KW-0560">Oxidoreductase</keyword>
<evidence type="ECO:0000256" key="1">
    <source>
        <dbReference type="ARBA" id="ARBA00001974"/>
    </source>
</evidence>
<proteinExistence type="predicted"/>
<dbReference type="InterPro" id="IPR050641">
    <property type="entry name" value="RIFMO-like"/>
</dbReference>
<dbReference type="Pfam" id="PF01494">
    <property type="entry name" value="FAD_binding_3"/>
    <property type="match status" value="1"/>
</dbReference>
<dbReference type="Gene3D" id="3.40.30.120">
    <property type="match status" value="1"/>
</dbReference>
<dbReference type="Proteomes" id="UP000664132">
    <property type="component" value="Unassembled WGS sequence"/>
</dbReference>
<dbReference type="PANTHER" id="PTHR43004:SF19">
    <property type="entry name" value="BINDING MONOOXYGENASE, PUTATIVE (JCVI)-RELATED"/>
    <property type="match status" value="1"/>
</dbReference>
<dbReference type="InterPro" id="IPR002938">
    <property type="entry name" value="FAD-bd"/>
</dbReference>
<comment type="cofactor">
    <cofactor evidence="1">
        <name>FAD</name>
        <dbReference type="ChEBI" id="CHEBI:57692"/>
    </cofactor>
</comment>
<protein>
    <recommendedName>
        <fullName evidence="5">FAD-binding domain-containing protein</fullName>
    </recommendedName>
</protein>
<evidence type="ECO:0000259" key="5">
    <source>
        <dbReference type="Pfam" id="PF01494"/>
    </source>
</evidence>
<reference evidence="6" key="1">
    <citation type="submission" date="2021-02" db="EMBL/GenBank/DDBJ databases">
        <title>Genome sequence Cadophora malorum strain M34.</title>
        <authorList>
            <person name="Stefanovic E."/>
            <person name="Vu D."/>
            <person name="Scully C."/>
            <person name="Dijksterhuis J."/>
            <person name="Roader J."/>
            <person name="Houbraken J."/>
        </authorList>
    </citation>
    <scope>NUCLEOTIDE SEQUENCE</scope>
    <source>
        <strain evidence="6">M34</strain>
    </source>
</reference>
<comment type="caution">
    <text evidence="6">The sequence shown here is derived from an EMBL/GenBank/DDBJ whole genome shotgun (WGS) entry which is preliminary data.</text>
</comment>
<dbReference type="PANTHER" id="PTHR43004">
    <property type="entry name" value="TRK SYSTEM POTASSIUM UPTAKE PROTEIN"/>
    <property type="match status" value="1"/>
</dbReference>
<dbReference type="GO" id="GO:0071949">
    <property type="term" value="F:FAD binding"/>
    <property type="evidence" value="ECO:0007669"/>
    <property type="project" value="InterPro"/>
</dbReference>
<dbReference type="GO" id="GO:0016709">
    <property type="term" value="F:oxidoreductase activity, acting on paired donors, with incorporation or reduction of molecular oxygen, NAD(P)H as one donor, and incorporation of one atom of oxygen"/>
    <property type="evidence" value="ECO:0007669"/>
    <property type="project" value="UniProtKB-ARBA"/>
</dbReference>
<evidence type="ECO:0000256" key="4">
    <source>
        <dbReference type="ARBA" id="ARBA00023002"/>
    </source>
</evidence>
<keyword evidence="2" id="KW-0285">Flavoprotein</keyword>
<evidence type="ECO:0000313" key="7">
    <source>
        <dbReference type="Proteomes" id="UP000664132"/>
    </source>
</evidence>
<dbReference type="OrthoDB" id="2096480at2759"/>
<sequence>MGSKTKPDVLIIGAGPTGLMLALELSLQNIPFRIIDSSPSRSPYSRAFAIHARSLELLSRHEGILPSLIKRGTFNLSVNLFSNKKPVFTLNLQDTPFKDTMFPGPLFVSQAITEEVMDGALAGYGNAVEWGAEALEVEQDDEGAYVALRRADGSEELVQAKYVVGCDGAHSIVRKSAGLSFEGAVYPQDFILADVQLEWEHKANLHIFIGHYGLLAALPLKNGIFRLVCSRPFETDKETEPTLDDFRAAIKQHVPGKVAISNPIWMTSFRLHHRIASNYRSGRLFLAGDAAHIHSPVGGQGMNTGIQDSVNLGWKLARVLRGKSPDSLLDSYHLERHKVGLAILHGTDRVFEMMATTNPIFLFLRNWLVPWVVPFIMGDAGRRASRMRFVSQLGVRYRNSPVVGNSGSWNGKLRGGNRAADGKLVGSGGETTLIGLLKGPGYHLLLFSGVEDATVSLQVLCEAEKTLIESRHGVTVHKILTAEEKSKEGLVDAEGRLHDWYGFEGPGFVLVRPDGYIGSIGYLEDQDSPVPLA</sequence>
<accession>A0A8H7TJ46</accession>
<keyword evidence="7" id="KW-1185">Reference proteome</keyword>
<gene>
    <name evidence="6" type="ORF">IFR04_006488</name>
</gene>
<name>A0A8H7TJ46_9HELO</name>
<dbReference type="AlphaFoldDB" id="A0A8H7TJ46"/>
<feature type="domain" description="FAD-binding" evidence="5">
    <location>
        <begin position="8"/>
        <end position="344"/>
    </location>
</feature>
<dbReference type="Gene3D" id="3.30.70.2450">
    <property type="match status" value="1"/>
</dbReference>
<evidence type="ECO:0000256" key="3">
    <source>
        <dbReference type="ARBA" id="ARBA00022827"/>
    </source>
</evidence>
<keyword evidence="3" id="KW-0274">FAD</keyword>
<dbReference type="Gene3D" id="3.50.50.60">
    <property type="entry name" value="FAD/NAD(P)-binding domain"/>
    <property type="match status" value="1"/>
</dbReference>
<dbReference type="SUPFAM" id="SSF51905">
    <property type="entry name" value="FAD/NAD(P)-binding domain"/>
    <property type="match status" value="1"/>
</dbReference>
<evidence type="ECO:0000256" key="2">
    <source>
        <dbReference type="ARBA" id="ARBA00022630"/>
    </source>
</evidence>
<dbReference type="EMBL" id="JAFJYH010000085">
    <property type="protein sequence ID" value="KAG4420376.1"/>
    <property type="molecule type" value="Genomic_DNA"/>
</dbReference>
<organism evidence="6 7">
    <name type="scientific">Cadophora malorum</name>
    <dbReference type="NCBI Taxonomy" id="108018"/>
    <lineage>
        <taxon>Eukaryota</taxon>
        <taxon>Fungi</taxon>
        <taxon>Dikarya</taxon>
        <taxon>Ascomycota</taxon>
        <taxon>Pezizomycotina</taxon>
        <taxon>Leotiomycetes</taxon>
        <taxon>Helotiales</taxon>
        <taxon>Ploettnerulaceae</taxon>
        <taxon>Cadophora</taxon>
    </lineage>
</organism>
<evidence type="ECO:0000313" key="6">
    <source>
        <dbReference type="EMBL" id="KAG4420376.1"/>
    </source>
</evidence>